<reference evidence="1 2" key="2">
    <citation type="submission" date="2009-03" db="EMBL/GenBank/DDBJ databases">
        <title>Draft genome sequence of Roseburia inulinivorans (DSM 16841).</title>
        <authorList>
            <person name="Sudarsanam P."/>
            <person name="Ley R."/>
            <person name="Guruge J."/>
            <person name="Turnbaugh P.J."/>
            <person name="Mahowald M."/>
            <person name="Liep D."/>
            <person name="Gordon J."/>
        </authorList>
    </citation>
    <scope>NUCLEOTIDE SEQUENCE [LARGE SCALE GENOMIC DNA]</scope>
    <source>
        <strain evidence="1 2">DSM 16841</strain>
    </source>
</reference>
<proteinExistence type="predicted"/>
<dbReference type="AlphaFoldDB" id="C0FND1"/>
<organism evidence="1 2">
    <name type="scientific">Roseburia inulinivorans DSM 16841</name>
    <dbReference type="NCBI Taxonomy" id="622312"/>
    <lineage>
        <taxon>Bacteria</taxon>
        <taxon>Bacillati</taxon>
        <taxon>Bacillota</taxon>
        <taxon>Clostridia</taxon>
        <taxon>Lachnospirales</taxon>
        <taxon>Lachnospiraceae</taxon>
        <taxon>Roseburia</taxon>
    </lineage>
</organism>
<evidence type="ECO:0000313" key="1">
    <source>
        <dbReference type="EMBL" id="EEG95916.1"/>
    </source>
</evidence>
<feature type="non-terminal residue" evidence="1">
    <location>
        <position position="1"/>
    </location>
</feature>
<evidence type="ECO:0000313" key="2">
    <source>
        <dbReference type="Proteomes" id="UP000003561"/>
    </source>
</evidence>
<reference evidence="1 2" key="1">
    <citation type="submission" date="2009-02" db="EMBL/GenBank/DDBJ databases">
        <authorList>
            <person name="Fulton L."/>
            <person name="Clifton S."/>
            <person name="Fulton B."/>
            <person name="Xu J."/>
            <person name="Minx P."/>
            <person name="Pepin K.H."/>
            <person name="Johnson M."/>
            <person name="Bhonagiri V."/>
            <person name="Nash W.E."/>
            <person name="Mardis E.R."/>
            <person name="Wilson R.K."/>
        </authorList>
    </citation>
    <scope>NUCLEOTIDE SEQUENCE [LARGE SCALE GENOMIC DNA]</scope>
    <source>
        <strain evidence="1 2">DSM 16841</strain>
    </source>
</reference>
<protein>
    <submittedName>
        <fullName evidence="1">Uncharacterized protein</fullName>
    </submittedName>
</protein>
<comment type="caution">
    <text evidence="1">The sequence shown here is derived from an EMBL/GenBank/DDBJ whole genome shotgun (WGS) entry which is preliminary data.</text>
</comment>
<accession>C0FND1</accession>
<dbReference type="EMBL" id="ACFY01000008">
    <property type="protein sequence ID" value="EEG95916.1"/>
    <property type="molecule type" value="Genomic_DNA"/>
</dbReference>
<sequence>ATVVINITFRTAADRFDFLAILPFEVRNVVFVIPFFVIDYFWELINLEFLIFGRMGIIEDPLLKGNISADKIKKPADLFMLVLNK</sequence>
<dbReference type="eggNOG" id="ENOG502ZPPX">
    <property type="taxonomic scope" value="Bacteria"/>
</dbReference>
<name>C0FND1_9FIRM</name>
<dbReference type="Proteomes" id="UP000003561">
    <property type="component" value="Unassembled WGS sequence"/>
</dbReference>
<gene>
    <name evidence="1" type="ORF">ROSEINA2194_00225</name>
</gene>